<evidence type="ECO:0000256" key="1">
    <source>
        <dbReference type="SAM" id="MobiDB-lite"/>
    </source>
</evidence>
<keyword evidence="3" id="KW-1185">Reference proteome</keyword>
<organism evidence="2 3">
    <name type="scientific">Dimargaris cristalligena</name>
    <dbReference type="NCBI Taxonomy" id="215637"/>
    <lineage>
        <taxon>Eukaryota</taxon>
        <taxon>Fungi</taxon>
        <taxon>Fungi incertae sedis</taxon>
        <taxon>Zoopagomycota</taxon>
        <taxon>Kickxellomycotina</taxon>
        <taxon>Dimargaritomycetes</taxon>
        <taxon>Dimargaritales</taxon>
        <taxon>Dimargaritaceae</taxon>
        <taxon>Dimargaris</taxon>
    </lineage>
</organism>
<dbReference type="SUPFAM" id="SSF48452">
    <property type="entry name" value="TPR-like"/>
    <property type="match status" value="1"/>
</dbReference>
<accession>A0A4P9ZVK1</accession>
<proteinExistence type="predicted"/>
<feature type="compositionally biased region" description="Polar residues" evidence="1">
    <location>
        <begin position="165"/>
        <end position="176"/>
    </location>
</feature>
<reference evidence="3" key="1">
    <citation type="journal article" date="2018" name="Nat. Microbiol.">
        <title>Leveraging single-cell genomics to expand the fungal tree of life.</title>
        <authorList>
            <person name="Ahrendt S.R."/>
            <person name="Quandt C.A."/>
            <person name="Ciobanu D."/>
            <person name="Clum A."/>
            <person name="Salamov A."/>
            <person name="Andreopoulos B."/>
            <person name="Cheng J.F."/>
            <person name="Woyke T."/>
            <person name="Pelin A."/>
            <person name="Henrissat B."/>
            <person name="Reynolds N.K."/>
            <person name="Benny G.L."/>
            <person name="Smith M.E."/>
            <person name="James T.Y."/>
            <person name="Grigoriev I.V."/>
        </authorList>
    </citation>
    <scope>NUCLEOTIDE SEQUENCE [LARGE SCALE GENOMIC DNA]</scope>
    <source>
        <strain evidence="3">RSA 468</strain>
    </source>
</reference>
<evidence type="ECO:0000313" key="2">
    <source>
        <dbReference type="EMBL" id="RKP36660.1"/>
    </source>
</evidence>
<protein>
    <submittedName>
        <fullName evidence="2">Uncharacterized protein</fullName>
    </submittedName>
</protein>
<dbReference type="EMBL" id="ML002616">
    <property type="protein sequence ID" value="RKP36660.1"/>
    <property type="molecule type" value="Genomic_DNA"/>
</dbReference>
<sequence length="826" mass="91379">MAARHFPTHDSILQHIHTLAASLSAHHQSAQLNRLVETEWLPIARGLHRFGDYESCEVFLNEYLDLFPFSVTAHTLLQRTLEAQGRYAEACFTLEKGLTVLEEGGSVTVQLRPLVREAIPLYIRAIEQTEDLSQIQRYYQRCLAHVRTIRKLGGGRPCPHHYNHQHQPLASPLNDQSPPPLLEGRRGVSATKANRFSKDKKPTPPSAVAPSVLLGTLNDSGDGDANGDGEEDDDNDNGTSLDVCQLVVLHTILRKRPKFPICPELFLGPGEVPADQNDQIYYLEYLATRREWVPYFQLVHASVMVNGHRVGWLQAFLALHSSQVNPVLEAQRAQKRPPSSARKCPSDPPIPNYPAQYAVRYASDVLLATHYLTRLYFWGPCGDITHSPATAGEGSAAAPQRIMQAYQRVIDTFRWPQFRTEADQRIWSAWRQEHTGWADFLTTLIPVRNLLTPTDDLGEWGEDPSLPVGESTSDPTPSPSAIPPKSVPVISHEIVVQVVQKLRPQIGDAPNKNPPPTHFSDNEFLQPPLAGAWRNYAPHLRATRYLRILDAVGQLLAYLNQIVPRPLIDDRAEPPGALAWYPVLLADSPIFQEAVTLAMTQSASTGTGKLPASQTARTALLVKTAAAARKPAKATTNSTSTALAPAPAASLAPPSALSPTEILESLLLTQLHTWARLSWDLPINRRLVPFRAVYRLLRHTPIQRLGLEWLVTRSRPTTASTEPTWRLSSNHPKATGTATVAISNPAPGQSKIPTDPANQPTKDIWTSLMKILKVAEEKIKEGDGKCEFGAQLQQLWDILLLPGITSSDLESDPHTQELLINLLSAH</sequence>
<name>A0A4P9ZVK1_9FUNG</name>
<feature type="region of interest" description="Disordered" evidence="1">
    <location>
        <begin position="456"/>
        <end position="484"/>
    </location>
</feature>
<evidence type="ECO:0000313" key="3">
    <source>
        <dbReference type="Proteomes" id="UP000268162"/>
    </source>
</evidence>
<dbReference type="AlphaFoldDB" id="A0A4P9ZVK1"/>
<feature type="region of interest" description="Disordered" evidence="1">
    <location>
        <begin position="157"/>
        <end position="238"/>
    </location>
</feature>
<dbReference type="InterPro" id="IPR011990">
    <property type="entry name" value="TPR-like_helical_dom_sf"/>
</dbReference>
<gene>
    <name evidence="2" type="ORF">BJ085DRAFT_38939</name>
</gene>
<dbReference type="Gene3D" id="1.25.40.10">
    <property type="entry name" value="Tetratricopeptide repeat domain"/>
    <property type="match status" value="1"/>
</dbReference>
<feature type="compositionally biased region" description="Acidic residues" evidence="1">
    <location>
        <begin position="221"/>
        <end position="236"/>
    </location>
</feature>
<dbReference type="Proteomes" id="UP000268162">
    <property type="component" value="Unassembled WGS sequence"/>
</dbReference>